<evidence type="ECO:0000313" key="3">
    <source>
        <dbReference type="Proteomes" id="UP000460157"/>
    </source>
</evidence>
<comment type="caution">
    <text evidence="2">The sequence shown here is derived from an EMBL/GenBank/DDBJ whole genome shotgun (WGS) entry which is preliminary data.</text>
</comment>
<feature type="transmembrane region" description="Helical" evidence="1">
    <location>
        <begin position="37"/>
        <end position="59"/>
    </location>
</feature>
<dbReference type="AlphaFoldDB" id="A0A7K1UF83"/>
<gene>
    <name evidence="2" type="ORF">GNZ21_01855</name>
</gene>
<protein>
    <submittedName>
        <fullName evidence="2">Uncharacterized protein</fullName>
    </submittedName>
</protein>
<name>A0A7K1UF83_9MICC</name>
<keyword evidence="3" id="KW-1185">Reference proteome</keyword>
<keyword evidence="1" id="KW-0812">Transmembrane</keyword>
<keyword evidence="1" id="KW-1133">Transmembrane helix</keyword>
<dbReference type="RefSeq" id="WP_157320818.1">
    <property type="nucleotide sequence ID" value="NZ_BMFX01000005.1"/>
</dbReference>
<accession>A0A7K1UF83</accession>
<dbReference type="EMBL" id="WRPM01000011">
    <property type="protein sequence ID" value="MVT25118.1"/>
    <property type="molecule type" value="Genomic_DNA"/>
</dbReference>
<evidence type="ECO:0000256" key="1">
    <source>
        <dbReference type="SAM" id="Phobius"/>
    </source>
</evidence>
<evidence type="ECO:0000313" key="2">
    <source>
        <dbReference type="EMBL" id="MVT25118.1"/>
    </source>
</evidence>
<sequence length="109" mass="12422">MFSALLNLSIRTRDLVQRHAPTNRFLRWLRTRHPAHWPSLVMLYGVAFLACALFVSLLVHLGLPQLLYLLFFLFLYDGAKLIINGLKGFATARKHAHRNPASAEGPTRN</sequence>
<feature type="transmembrane region" description="Helical" evidence="1">
    <location>
        <begin position="65"/>
        <end position="83"/>
    </location>
</feature>
<reference evidence="2 3" key="1">
    <citation type="submission" date="2019-12" db="EMBL/GenBank/DDBJ databases">
        <title>Nesterenkonia muleiensis sp. nov., a novel actinobacterium isolated from sap of Populus euphratica.</title>
        <authorList>
            <person name="Wang R."/>
        </authorList>
    </citation>
    <scope>NUCLEOTIDE SEQUENCE [LARGE SCALE GENOMIC DNA]</scope>
    <source>
        <strain evidence="2 3">F10</strain>
    </source>
</reference>
<keyword evidence="1" id="KW-0472">Membrane</keyword>
<proteinExistence type="predicted"/>
<organism evidence="2 3">
    <name type="scientific">Nesterenkonia alkaliphila</name>
    <dbReference type="NCBI Taxonomy" id="1463631"/>
    <lineage>
        <taxon>Bacteria</taxon>
        <taxon>Bacillati</taxon>
        <taxon>Actinomycetota</taxon>
        <taxon>Actinomycetes</taxon>
        <taxon>Micrococcales</taxon>
        <taxon>Micrococcaceae</taxon>
        <taxon>Nesterenkonia</taxon>
    </lineage>
</organism>
<dbReference type="Proteomes" id="UP000460157">
    <property type="component" value="Unassembled WGS sequence"/>
</dbReference>